<dbReference type="Gene3D" id="3.40.50.1240">
    <property type="entry name" value="Phosphoglycerate mutase-like"/>
    <property type="match status" value="1"/>
</dbReference>
<name>A0A4Y3PGT7_BREPA</name>
<dbReference type="Proteomes" id="UP000316882">
    <property type="component" value="Unassembled WGS sequence"/>
</dbReference>
<dbReference type="InterPro" id="IPR029033">
    <property type="entry name" value="His_PPase_superfam"/>
</dbReference>
<dbReference type="InterPro" id="IPR013078">
    <property type="entry name" value="His_Pase_superF_clade-1"/>
</dbReference>
<reference evidence="1 2" key="1">
    <citation type="submission" date="2019-06" db="EMBL/GenBank/DDBJ databases">
        <title>Whole genome shotgun sequence of Brevibacillus parabrevis NBRC 12334.</title>
        <authorList>
            <person name="Hosoyama A."/>
            <person name="Uohara A."/>
            <person name="Ohji S."/>
            <person name="Ichikawa N."/>
        </authorList>
    </citation>
    <scope>NUCLEOTIDE SEQUENCE [LARGE SCALE GENOMIC DNA]</scope>
    <source>
        <strain evidence="1 2">NBRC 12334</strain>
    </source>
</reference>
<dbReference type="STRING" id="54914.AV540_12815"/>
<dbReference type="AlphaFoldDB" id="A0A4Y3PGT7"/>
<gene>
    <name evidence="1" type="ORF">BPA01_00180</name>
</gene>
<accession>A0A4Y3PGT7</accession>
<protein>
    <recommendedName>
        <fullName evidence="3">Phosphoglycerate mutase</fullName>
    </recommendedName>
</protein>
<evidence type="ECO:0008006" key="3">
    <source>
        <dbReference type="Google" id="ProtNLM"/>
    </source>
</evidence>
<dbReference type="SUPFAM" id="SSF53254">
    <property type="entry name" value="Phosphoglycerate mutase-like"/>
    <property type="match status" value="1"/>
</dbReference>
<dbReference type="RefSeq" id="WP_122962743.1">
    <property type="nucleotide sequence ID" value="NZ_BJMH01000001.1"/>
</dbReference>
<sequence length="180" mass="20832">MKVGLVRHFKVKQAYPKGAFIPGRVVNEWFRTYDQADIESGSTDLSGIEWNKCYVSTLPRAVKTAETIFPGPITPMVELIEIPPPAFSERLRLPVLMWAVWIRLSMYFDRKTREEIKRARFRISEVFDHAFGNHTENVLIVSHAALMVFMREELIRRGFAGPKFKIAKNGELYVFEKPPC</sequence>
<dbReference type="GeneID" id="87614891"/>
<comment type="caution">
    <text evidence="1">The sequence shown here is derived from an EMBL/GenBank/DDBJ whole genome shotgun (WGS) entry which is preliminary data.</text>
</comment>
<evidence type="ECO:0000313" key="1">
    <source>
        <dbReference type="EMBL" id="GEB30438.1"/>
    </source>
</evidence>
<dbReference type="Pfam" id="PF00300">
    <property type="entry name" value="His_Phos_1"/>
    <property type="match status" value="1"/>
</dbReference>
<proteinExistence type="predicted"/>
<dbReference type="EMBL" id="BJMH01000001">
    <property type="protein sequence ID" value="GEB30438.1"/>
    <property type="molecule type" value="Genomic_DNA"/>
</dbReference>
<organism evidence="1 2">
    <name type="scientific">Brevibacillus parabrevis</name>
    <dbReference type="NCBI Taxonomy" id="54914"/>
    <lineage>
        <taxon>Bacteria</taxon>
        <taxon>Bacillati</taxon>
        <taxon>Bacillota</taxon>
        <taxon>Bacilli</taxon>
        <taxon>Bacillales</taxon>
        <taxon>Paenibacillaceae</taxon>
        <taxon>Brevibacillus</taxon>
    </lineage>
</organism>
<keyword evidence="2" id="KW-1185">Reference proteome</keyword>
<evidence type="ECO:0000313" key="2">
    <source>
        <dbReference type="Proteomes" id="UP000316882"/>
    </source>
</evidence>